<evidence type="ECO:0000256" key="1">
    <source>
        <dbReference type="ARBA" id="ARBA00023015"/>
    </source>
</evidence>
<dbReference type="PROSITE" id="PS01124">
    <property type="entry name" value="HTH_ARAC_FAMILY_2"/>
    <property type="match status" value="1"/>
</dbReference>
<organism evidence="5 6">
    <name type="scientific">Thioclava marina</name>
    <dbReference type="NCBI Taxonomy" id="1915077"/>
    <lineage>
        <taxon>Bacteria</taxon>
        <taxon>Pseudomonadati</taxon>
        <taxon>Pseudomonadota</taxon>
        <taxon>Alphaproteobacteria</taxon>
        <taxon>Rhodobacterales</taxon>
        <taxon>Paracoccaceae</taxon>
        <taxon>Thioclava</taxon>
    </lineage>
</organism>
<dbReference type="InterPro" id="IPR018062">
    <property type="entry name" value="HTH_AraC-typ_CS"/>
</dbReference>
<keyword evidence="2" id="KW-0238">DNA-binding</keyword>
<dbReference type="SMART" id="SM00342">
    <property type="entry name" value="HTH_ARAC"/>
    <property type="match status" value="1"/>
</dbReference>
<dbReference type="PANTHER" id="PTHR43436:SF1">
    <property type="entry name" value="TRANSCRIPTIONAL REGULATORY PROTEIN"/>
    <property type="match status" value="1"/>
</dbReference>
<dbReference type="PANTHER" id="PTHR43436">
    <property type="entry name" value="ARAC-FAMILY TRANSCRIPTIONAL REGULATOR"/>
    <property type="match status" value="1"/>
</dbReference>
<dbReference type="PROSITE" id="PS00041">
    <property type="entry name" value="HTH_ARAC_FAMILY_1"/>
    <property type="match status" value="1"/>
</dbReference>
<protein>
    <submittedName>
        <fullName evidence="5">AraC family transcriptional regulator</fullName>
    </submittedName>
</protein>
<sequence length="301" mass="32692">MDNAGLDRLTDCAERLWRVHGAQLPIEGLTLARRTTPSGPFHGVYKPSLCVVLRGAKISRLGSQAFRYDAGKCLIASLDVPIRAEVVEASPTAPYLAFALNLDTTLVAEMLIGARGGDAGEGPTLPALAVHEMDEALIDPLTRLLALAETPGDIPVLAPMLHREIVWRLLNGPQGAALRQVGLAGNRLSQIGQAIGWIRQNFTQTLSVAHLAALAGMSAATFHRHFKAATGMTPVQYQKSLRLQEARRLLLSEGRDVARIGFAIGYDSPSQFSREYRRMFGTPPGRDLAQMRREVAMVPSR</sequence>
<dbReference type="InterPro" id="IPR009057">
    <property type="entry name" value="Homeodomain-like_sf"/>
</dbReference>
<reference evidence="5 6" key="1">
    <citation type="submission" date="2016-11" db="EMBL/GenBank/DDBJ databases">
        <title>A multilocus sequence analysis scheme for characterization of bacteria in the genus Thioclava.</title>
        <authorList>
            <person name="Liu Y."/>
            <person name="Shao Z."/>
        </authorList>
    </citation>
    <scope>NUCLEOTIDE SEQUENCE [LARGE SCALE GENOMIC DNA]</scope>
    <source>
        <strain evidence="5 6">11.10-0-13</strain>
    </source>
</reference>
<dbReference type="RefSeq" id="WP_078574545.1">
    <property type="nucleotide sequence ID" value="NZ_MPZS01000002.1"/>
</dbReference>
<keyword evidence="6" id="KW-1185">Reference proteome</keyword>
<keyword evidence="3" id="KW-0804">Transcription</keyword>
<dbReference type="Pfam" id="PF06719">
    <property type="entry name" value="AraC_N"/>
    <property type="match status" value="1"/>
</dbReference>
<evidence type="ECO:0000256" key="2">
    <source>
        <dbReference type="ARBA" id="ARBA00023125"/>
    </source>
</evidence>
<evidence type="ECO:0000313" key="6">
    <source>
        <dbReference type="Proteomes" id="UP000242224"/>
    </source>
</evidence>
<name>A0ABX3ML24_9RHOB</name>
<evidence type="ECO:0000313" key="5">
    <source>
        <dbReference type="EMBL" id="OOY11888.1"/>
    </source>
</evidence>
<dbReference type="Proteomes" id="UP000242224">
    <property type="component" value="Unassembled WGS sequence"/>
</dbReference>
<dbReference type="InterPro" id="IPR009594">
    <property type="entry name" value="Tscrpt_reg_HTH_AraC_N"/>
</dbReference>
<gene>
    <name evidence="5" type="ORF">BMG00_12465</name>
</gene>
<proteinExistence type="predicted"/>
<evidence type="ECO:0000256" key="3">
    <source>
        <dbReference type="ARBA" id="ARBA00023163"/>
    </source>
</evidence>
<evidence type="ECO:0000259" key="4">
    <source>
        <dbReference type="PROSITE" id="PS01124"/>
    </source>
</evidence>
<comment type="caution">
    <text evidence="5">The sequence shown here is derived from an EMBL/GenBank/DDBJ whole genome shotgun (WGS) entry which is preliminary data.</text>
</comment>
<dbReference type="Pfam" id="PF12833">
    <property type="entry name" value="HTH_18"/>
    <property type="match status" value="1"/>
</dbReference>
<dbReference type="SUPFAM" id="SSF46689">
    <property type="entry name" value="Homeodomain-like"/>
    <property type="match status" value="2"/>
</dbReference>
<dbReference type="EMBL" id="MPZS01000002">
    <property type="protein sequence ID" value="OOY11888.1"/>
    <property type="molecule type" value="Genomic_DNA"/>
</dbReference>
<feature type="domain" description="HTH araC/xylS-type" evidence="4">
    <location>
        <begin position="192"/>
        <end position="290"/>
    </location>
</feature>
<keyword evidence="1" id="KW-0805">Transcription regulation</keyword>
<accession>A0ABX3ML24</accession>
<dbReference type="Gene3D" id="1.10.10.60">
    <property type="entry name" value="Homeodomain-like"/>
    <property type="match status" value="2"/>
</dbReference>
<dbReference type="InterPro" id="IPR018060">
    <property type="entry name" value="HTH_AraC"/>
</dbReference>